<dbReference type="PANTHER" id="PTHR13500">
    <property type="entry name" value="NUCLEOLAR PRERIBOSOMAL-ASSOCIATED PROTEIN 1"/>
    <property type="match status" value="1"/>
</dbReference>
<sequence length="1693" mass="193092">MGLSTKRKAEELDESAEEGSREIAEEEADENAQDEKEESEDGELLSDEDNPTLVKKVMLVQELRAQLNEPTSLSAVRRYFMQDNNYNHVAEYLKEGGSVGELMEELVKFNTNRKSSTIIIFSAIHHVIIKCLTEFPNLQAALADDCKRLISEYMREIMIMMTPQTLMKYQKTTMNLLTALASVNNQIASQLISALDLTKEILNHITEHYNPSDKNSLRVYYMQFLMALMIDHDSGVLTKLCSKKGWITSIFPNMKYDLFENVVLFLKTLEKRIVLNKDLSKTSKLYVFNSHALEHLSSLYSWCPKDFLENRKGDKKFTIEDTNEEELKLVREQIHQLLLTVCTSSKYGIVFSDPTHGISSSDTNKLLKQFLKNLGQPWEDELKNELVCKILQTCPELLQPFSALVTPYLTPTSSKCLKAIDLMTRVISGFELRHTSITCRDAIKIAQNFFLPHAILEFASKTPALLVASSEMRIAVYRVLQVGFDKVGKLGDSLGSKKHQFINALTQHLVAGSLNAEFLLGCIKADHLDKNFVALDLGISTILSINCVAPYLLEVIRHNKEGIQFIQNILMFVQDQDSYEDLDLRNSLILRLLKLDIILKPQLFKEGSCLKKLNLICANLNSPVDHVKALALDALKELFVKTEFFTDGGFELDLWVHCVNSHPSEALGELLTESLEYAYQNKYIIYNTLLRAHDQKGDQIFDHTNDLDHFIKVAINDSNKIELEFFDASKNTGTGLSPLLPSILYKLKSKKLEKSENDFLTMFMIHYVHSLDSFANFNVLLSDYSSCGYLPVKRVWNYLKSWESSVTDLDFSPFKNTIYHDISTYLLNEETSVDAVPKVECEDRVTQELCFKQILFILKRLSVLGRNKEFVITRSTQFLKILLKQDNFSIKANELLFSLYDYFRPTQTTGLNHIILELMDILNEQISPATLNLFSNRLCFDLKVEKEKKSYLKNCHKLESLLSHLNLLEENVKTLAEMVFVMDEKYFVHDGDGTQWAYLLQHLLDKVAEFKIKFRNKHLCGLISKTKYLHNKKVIIDQLNSNLVNYFKTMQIEYSSALLDGFSDLFKAVCTGCDEIRYQDLICWLVQTLESHGMLKIPELVPLDHLVISLAALNNCGARFEYLFQCHVKSIVKLFIVEHSWIHNLKAVVENVFSTSFCENIATRIIKKSHNIQPSKENLDVMKLIFSKCSLNSNFITLLHNWLMEDVNSSEGKFCESIASKYLDLLECTEIDQSSLPKYTPELVRYLIRHGMSLPSPPMLDLIRHWAVTGLSHLSQSDDSLTNQDIFNLVTSHSMFVNILLQSGPIKESLLQLISTLIKENKSLPQATHLPLFLSAYKASLSKTDQLILSILQEYEKCGVNMMSCKPFLWSAEATEYYTIKSKKETPKSNLTITLEQLDMSIIERVVVDFPLNRDLCGFCDLEREDLYDPAFIIPVLCQLVEPESKMPVRKFFQCGALAFAFASLASSKPAIRAASYYFIKKIYDMVPKGKESVVWLHFIDAVRSGIASLDSHGENKRLSSIVATFLAKASLVVANPLNEVYAPVHNFIYAKSAMNFNAVPAFLEFFNNTNLQRGIQQLWILEVIRDGLRETSDFQLLLNSFVFKIILDYHSSSLASREIKDIIQEIVAKCLVGADKDLHLLINNYSILPWIHCAGKADKIVNVLPKKLVSHHKHITAFISSAHSKDELLCGQ</sequence>
<evidence type="ECO:0000259" key="2">
    <source>
        <dbReference type="Pfam" id="PF11707"/>
    </source>
</evidence>
<dbReference type="InterPro" id="IPR021714">
    <property type="entry name" value="URB1_N"/>
</dbReference>
<dbReference type="GO" id="GO:0000466">
    <property type="term" value="P:maturation of 5.8S rRNA from tricistronic rRNA transcript (SSU-rRNA, 5.8S rRNA, LSU-rRNA)"/>
    <property type="evidence" value="ECO:0007669"/>
    <property type="project" value="TreeGrafter"/>
</dbReference>
<evidence type="ECO:0000259" key="3">
    <source>
        <dbReference type="Pfam" id="PF16201"/>
    </source>
</evidence>
<feature type="domain" description="URB1 C-terminal" evidence="3">
    <location>
        <begin position="1458"/>
        <end position="1651"/>
    </location>
</feature>
<evidence type="ECO:0008006" key="6">
    <source>
        <dbReference type="Google" id="ProtNLM"/>
    </source>
</evidence>
<evidence type="ECO:0000313" key="5">
    <source>
        <dbReference type="Proteomes" id="UP000494040"/>
    </source>
</evidence>
<dbReference type="Pfam" id="PF16201">
    <property type="entry name" value="NopRA1"/>
    <property type="match status" value="1"/>
</dbReference>
<evidence type="ECO:0000256" key="1">
    <source>
        <dbReference type="SAM" id="MobiDB-lite"/>
    </source>
</evidence>
<keyword evidence="5" id="KW-1185">Reference proteome</keyword>
<dbReference type="GO" id="GO:0005730">
    <property type="term" value="C:nucleolus"/>
    <property type="evidence" value="ECO:0007669"/>
    <property type="project" value="TreeGrafter"/>
</dbReference>
<feature type="compositionally biased region" description="Acidic residues" evidence="1">
    <location>
        <begin position="24"/>
        <end position="48"/>
    </location>
</feature>
<dbReference type="InterPro" id="IPR032436">
    <property type="entry name" value="URB1_C"/>
</dbReference>
<feature type="domain" description="URB1 N-terminal" evidence="2">
    <location>
        <begin position="102"/>
        <end position="414"/>
    </location>
</feature>
<feature type="region of interest" description="Disordered" evidence="1">
    <location>
        <begin position="1"/>
        <end position="48"/>
    </location>
</feature>
<accession>A0A8I6RAY9</accession>
<dbReference type="Pfam" id="PF11707">
    <property type="entry name" value="Npa1"/>
    <property type="match status" value="1"/>
</dbReference>
<dbReference type="EnsemblMetazoa" id="XM_014384970.1">
    <property type="protein sequence ID" value="XP_014240456.1"/>
    <property type="gene ID" value="LOC106661511"/>
</dbReference>
<dbReference type="PANTHER" id="PTHR13500:SF0">
    <property type="entry name" value="NUCLEOLAR PRE-RIBOSOMAL-ASSOCIATED PROTEIN 1"/>
    <property type="match status" value="1"/>
</dbReference>
<dbReference type="OMA" id="FDLECCK"/>
<proteinExistence type="predicted"/>
<protein>
    <recommendedName>
        <fullName evidence="6">Nucleolar pre-ribosomal-associated protein 1</fullName>
    </recommendedName>
</protein>
<dbReference type="Proteomes" id="UP000494040">
    <property type="component" value="Unassembled WGS sequence"/>
</dbReference>
<evidence type="ECO:0000313" key="4">
    <source>
        <dbReference type="EnsemblMetazoa" id="XP_014240456.1"/>
    </source>
</evidence>
<dbReference type="RefSeq" id="XP_014240456.1">
    <property type="nucleotide sequence ID" value="XM_014384970.1"/>
</dbReference>
<organism evidence="4 5">
    <name type="scientific">Cimex lectularius</name>
    <name type="common">Bed bug</name>
    <name type="synonym">Acanthia lectularia</name>
    <dbReference type="NCBI Taxonomy" id="79782"/>
    <lineage>
        <taxon>Eukaryota</taxon>
        <taxon>Metazoa</taxon>
        <taxon>Ecdysozoa</taxon>
        <taxon>Arthropoda</taxon>
        <taxon>Hexapoda</taxon>
        <taxon>Insecta</taxon>
        <taxon>Pterygota</taxon>
        <taxon>Neoptera</taxon>
        <taxon>Paraneoptera</taxon>
        <taxon>Hemiptera</taxon>
        <taxon>Heteroptera</taxon>
        <taxon>Panheteroptera</taxon>
        <taxon>Cimicomorpha</taxon>
        <taxon>Cimicidae</taxon>
        <taxon>Cimex</taxon>
    </lineage>
</organism>
<dbReference type="OrthoDB" id="72892at2759"/>
<dbReference type="GO" id="GO:0000463">
    <property type="term" value="P:maturation of LSU-rRNA from tricistronic rRNA transcript (SSU-rRNA, 5.8S rRNA, LSU-rRNA)"/>
    <property type="evidence" value="ECO:0007669"/>
    <property type="project" value="TreeGrafter"/>
</dbReference>
<dbReference type="GeneID" id="106661511"/>
<name>A0A8I6RAY9_CIMLE</name>
<dbReference type="KEGG" id="clec:106661511"/>
<reference evidence="4" key="1">
    <citation type="submission" date="2022-01" db="UniProtKB">
        <authorList>
            <consortium name="EnsemblMetazoa"/>
        </authorList>
    </citation>
    <scope>IDENTIFICATION</scope>
</reference>
<dbReference type="InterPro" id="IPR039844">
    <property type="entry name" value="URB1"/>
</dbReference>